<keyword evidence="2" id="KW-1185">Reference proteome</keyword>
<evidence type="ECO:0000313" key="1">
    <source>
        <dbReference type="EMBL" id="MWV44844.1"/>
    </source>
</evidence>
<dbReference type="EMBL" id="WUBI01000002">
    <property type="protein sequence ID" value="MWV44844.1"/>
    <property type="molecule type" value="Genomic_DNA"/>
</dbReference>
<accession>A0A7X3IJ14</accession>
<name>A0A7X3IJ14_9BACL</name>
<protein>
    <submittedName>
        <fullName evidence="1">Uncharacterized protein</fullName>
    </submittedName>
</protein>
<sequence length="92" mass="10951">MYQKPNCECGSDLVFTQEYFYREQFKISNEGHRVEKRLRKTVEDKYILEEYLRCPDCTTRYEFDYDNQGRIVLVGEIIGHLNGSDNVNTVKT</sequence>
<gene>
    <name evidence="1" type="ORF">GRF59_14580</name>
</gene>
<comment type="caution">
    <text evidence="1">The sequence shown here is derived from an EMBL/GenBank/DDBJ whole genome shotgun (WGS) entry which is preliminary data.</text>
</comment>
<dbReference type="AlphaFoldDB" id="A0A7X3IJ14"/>
<dbReference type="Proteomes" id="UP000460318">
    <property type="component" value="Unassembled WGS sequence"/>
</dbReference>
<proteinExistence type="predicted"/>
<reference evidence="1 2" key="1">
    <citation type="submission" date="2019-12" db="EMBL/GenBank/DDBJ databases">
        <title>Paenibacillus sp. nov., an endophytic bacterium isolated from the stem of Dendrobium.</title>
        <authorList>
            <person name="Zhao R."/>
        </authorList>
    </citation>
    <scope>NUCLEOTIDE SEQUENCE [LARGE SCALE GENOMIC DNA]</scope>
    <source>
        <strain evidence="1 2">HJL G12</strain>
    </source>
</reference>
<evidence type="ECO:0000313" key="2">
    <source>
        <dbReference type="Proteomes" id="UP000460318"/>
    </source>
</evidence>
<organism evidence="1 2">
    <name type="scientific">Paenibacillus dendrobii</name>
    <dbReference type="NCBI Taxonomy" id="2691084"/>
    <lineage>
        <taxon>Bacteria</taxon>
        <taxon>Bacillati</taxon>
        <taxon>Bacillota</taxon>
        <taxon>Bacilli</taxon>
        <taxon>Bacillales</taxon>
        <taxon>Paenibacillaceae</taxon>
        <taxon>Paenibacillus</taxon>
    </lineage>
</organism>